<dbReference type="AlphaFoldDB" id="A0A1Y2J3M3"/>
<feature type="compositionally biased region" description="Basic and acidic residues" evidence="1">
    <location>
        <begin position="123"/>
        <end position="133"/>
    </location>
</feature>
<feature type="compositionally biased region" description="Low complexity" evidence="1">
    <location>
        <begin position="134"/>
        <end position="144"/>
    </location>
</feature>
<reference evidence="2 3" key="1">
    <citation type="journal article" date="2015" name="Biotechnol. Biofuels">
        <title>Enhanced degradation of softwood versus hardwood by the white-rot fungus Pycnoporus coccineus.</title>
        <authorList>
            <person name="Couturier M."/>
            <person name="Navarro D."/>
            <person name="Chevret D."/>
            <person name="Henrissat B."/>
            <person name="Piumi F."/>
            <person name="Ruiz-Duenas F.J."/>
            <person name="Martinez A.T."/>
            <person name="Grigoriev I.V."/>
            <person name="Riley R."/>
            <person name="Lipzen A."/>
            <person name="Berrin J.G."/>
            <person name="Master E.R."/>
            <person name="Rosso M.N."/>
        </authorList>
    </citation>
    <scope>NUCLEOTIDE SEQUENCE [LARGE SCALE GENOMIC DNA]</scope>
    <source>
        <strain evidence="2 3">BRFM310</strain>
    </source>
</reference>
<evidence type="ECO:0000313" key="3">
    <source>
        <dbReference type="Proteomes" id="UP000193067"/>
    </source>
</evidence>
<keyword evidence="3" id="KW-1185">Reference proteome</keyword>
<name>A0A1Y2J3M3_TRAC3</name>
<evidence type="ECO:0000256" key="1">
    <source>
        <dbReference type="SAM" id="MobiDB-lite"/>
    </source>
</evidence>
<sequence>MEYCSPVFAKVASHARPRGDTPRPVSMPAEPHLHSMFVAMMDAKFAGLETSACHTVYLGRPRLRRIPSSHISLHLQSSSKGVDVLTPVLHISRTPRYGQQCHSCEDIPYDCRRREAVQVPEPNHIHARSDVRSASRSASRTSSPGPAPSR</sequence>
<protein>
    <submittedName>
        <fullName evidence="2">Uncharacterized protein</fullName>
    </submittedName>
</protein>
<accession>A0A1Y2J3M3</accession>
<evidence type="ECO:0000313" key="2">
    <source>
        <dbReference type="EMBL" id="OSD08009.1"/>
    </source>
</evidence>
<organism evidence="2 3">
    <name type="scientific">Trametes coccinea (strain BRFM310)</name>
    <name type="common">Pycnoporus coccineus</name>
    <dbReference type="NCBI Taxonomy" id="1353009"/>
    <lineage>
        <taxon>Eukaryota</taxon>
        <taxon>Fungi</taxon>
        <taxon>Dikarya</taxon>
        <taxon>Basidiomycota</taxon>
        <taxon>Agaricomycotina</taxon>
        <taxon>Agaricomycetes</taxon>
        <taxon>Polyporales</taxon>
        <taxon>Polyporaceae</taxon>
        <taxon>Trametes</taxon>
    </lineage>
</organism>
<proteinExistence type="predicted"/>
<feature type="region of interest" description="Disordered" evidence="1">
    <location>
        <begin position="120"/>
        <end position="150"/>
    </location>
</feature>
<gene>
    <name evidence="2" type="ORF">PYCCODRAFT_377647</name>
</gene>
<dbReference type="Proteomes" id="UP000193067">
    <property type="component" value="Unassembled WGS sequence"/>
</dbReference>
<dbReference type="EMBL" id="KZ084087">
    <property type="protein sequence ID" value="OSD08009.1"/>
    <property type="molecule type" value="Genomic_DNA"/>
</dbReference>